<evidence type="ECO:0000256" key="5">
    <source>
        <dbReference type="SAM" id="Phobius"/>
    </source>
</evidence>
<feature type="transmembrane region" description="Helical" evidence="5">
    <location>
        <begin position="211"/>
        <end position="232"/>
    </location>
</feature>
<feature type="transmembrane region" description="Helical" evidence="5">
    <location>
        <begin position="169"/>
        <end position="191"/>
    </location>
</feature>
<dbReference type="InterPro" id="IPR036259">
    <property type="entry name" value="MFS_trans_sf"/>
</dbReference>
<dbReference type="EMBL" id="ML986485">
    <property type="protein sequence ID" value="KAF2280318.1"/>
    <property type="molecule type" value="Genomic_DNA"/>
</dbReference>
<evidence type="ECO:0000313" key="7">
    <source>
        <dbReference type="Proteomes" id="UP000800097"/>
    </source>
</evidence>
<evidence type="ECO:0000256" key="1">
    <source>
        <dbReference type="ARBA" id="ARBA00004141"/>
    </source>
</evidence>
<gene>
    <name evidence="6" type="ORF">EI97DRAFT_430062</name>
</gene>
<keyword evidence="3 5" id="KW-1133">Transmembrane helix</keyword>
<evidence type="ECO:0000256" key="4">
    <source>
        <dbReference type="ARBA" id="ARBA00023136"/>
    </source>
</evidence>
<dbReference type="AlphaFoldDB" id="A0A6A6JWX4"/>
<sequence>MSDGGVMMPEIVMGCSDDEMLPGCFWGSAGRGSRGDAETGMLLGLEGMDVREGNLKIREGNLRNRILTVPRLLRHSSKEIYPPRPEENSCCWTVAVRRLRIPRSMSINYKLQIHLFITSISHKAYHPDAPQISMMEIVAEPTPPTEGITGVTNTKDTDDHPETRYMQGWALASLTLAFMSICLVLAIDNTILSTAIPQTTSDFHSLNDIGWYGSSYLIAQMALLPTCGRLYAFYNIK</sequence>
<accession>A0A6A6JWX4</accession>
<dbReference type="SUPFAM" id="SSF103473">
    <property type="entry name" value="MFS general substrate transporter"/>
    <property type="match status" value="1"/>
</dbReference>
<dbReference type="PANTHER" id="PTHR23501:SF199">
    <property type="entry name" value="MFS EFFLUX TRANSPORTER INPD-RELATED"/>
    <property type="match status" value="1"/>
</dbReference>
<evidence type="ECO:0000256" key="3">
    <source>
        <dbReference type="ARBA" id="ARBA00022989"/>
    </source>
</evidence>
<keyword evidence="4 5" id="KW-0472">Membrane</keyword>
<name>A0A6A6JWX4_WESOR</name>
<proteinExistence type="predicted"/>
<comment type="subcellular location">
    <subcellularLocation>
        <location evidence="1">Membrane</location>
        <topology evidence="1">Multi-pass membrane protein</topology>
    </subcellularLocation>
</comment>
<dbReference type="PANTHER" id="PTHR23501">
    <property type="entry name" value="MAJOR FACILITATOR SUPERFAMILY"/>
    <property type="match status" value="1"/>
</dbReference>
<reference evidence="6" key="1">
    <citation type="journal article" date="2020" name="Stud. Mycol.">
        <title>101 Dothideomycetes genomes: a test case for predicting lifestyles and emergence of pathogens.</title>
        <authorList>
            <person name="Haridas S."/>
            <person name="Albert R."/>
            <person name="Binder M."/>
            <person name="Bloem J."/>
            <person name="Labutti K."/>
            <person name="Salamov A."/>
            <person name="Andreopoulos B."/>
            <person name="Baker S."/>
            <person name="Barry K."/>
            <person name="Bills G."/>
            <person name="Bluhm B."/>
            <person name="Cannon C."/>
            <person name="Castanera R."/>
            <person name="Culley D."/>
            <person name="Daum C."/>
            <person name="Ezra D."/>
            <person name="Gonzalez J."/>
            <person name="Henrissat B."/>
            <person name="Kuo A."/>
            <person name="Liang C."/>
            <person name="Lipzen A."/>
            <person name="Lutzoni F."/>
            <person name="Magnuson J."/>
            <person name="Mondo S."/>
            <person name="Nolan M."/>
            <person name="Ohm R."/>
            <person name="Pangilinan J."/>
            <person name="Park H.-J."/>
            <person name="Ramirez L."/>
            <person name="Alfaro M."/>
            <person name="Sun H."/>
            <person name="Tritt A."/>
            <person name="Yoshinaga Y."/>
            <person name="Zwiers L.-H."/>
            <person name="Turgeon B."/>
            <person name="Goodwin S."/>
            <person name="Spatafora J."/>
            <person name="Crous P."/>
            <person name="Grigoriev I."/>
        </authorList>
    </citation>
    <scope>NUCLEOTIDE SEQUENCE</scope>
    <source>
        <strain evidence="6">CBS 379.55</strain>
    </source>
</reference>
<dbReference type="Proteomes" id="UP000800097">
    <property type="component" value="Unassembled WGS sequence"/>
</dbReference>
<evidence type="ECO:0008006" key="8">
    <source>
        <dbReference type="Google" id="ProtNLM"/>
    </source>
</evidence>
<dbReference type="GO" id="GO:0005886">
    <property type="term" value="C:plasma membrane"/>
    <property type="evidence" value="ECO:0007669"/>
    <property type="project" value="TreeGrafter"/>
</dbReference>
<evidence type="ECO:0000256" key="2">
    <source>
        <dbReference type="ARBA" id="ARBA00022692"/>
    </source>
</evidence>
<protein>
    <recommendedName>
        <fullName evidence="8">Major facilitator superfamily (MFS) profile domain-containing protein</fullName>
    </recommendedName>
</protein>
<dbReference type="GO" id="GO:0022857">
    <property type="term" value="F:transmembrane transporter activity"/>
    <property type="evidence" value="ECO:0007669"/>
    <property type="project" value="TreeGrafter"/>
</dbReference>
<keyword evidence="2 5" id="KW-0812">Transmembrane</keyword>
<dbReference type="GeneID" id="54550767"/>
<evidence type="ECO:0000313" key="6">
    <source>
        <dbReference type="EMBL" id="KAF2280318.1"/>
    </source>
</evidence>
<dbReference type="RefSeq" id="XP_033657856.1">
    <property type="nucleotide sequence ID" value="XM_033797592.1"/>
</dbReference>
<keyword evidence="7" id="KW-1185">Reference proteome</keyword>
<dbReference type="OrthoDB" id="2416295at2759"/>
<organism evidence="6 7">
    <name type="scientific">Westerdykella ornata</name>
    <dbReference type="NCBI Taxonomy" id="318751"/>
    <lineage>
        <taxon>Eukaryota</taxon>
        <taxon>Fungi</taxon>
        <taxon>Dikarya</taxon>
        <taxon>Ascomycota</taxon>
        <taxon>Pezizomycotina</taxon>
        <taxon>Dothideomycetes</taxon>
        <taxon>Pleosporomycetidae</taxon>
        <taxon>Pleosporales</taxon>
        <taxon>Sporormiaceae</taxon>
        <taxon>Westerdykella</taxon>
    </lineage>
</organism>